<dbReference type="AlphaFoldDB" id="A0A8C5PF23"/>
<reference evidence="1" key="1">
    <citation type="submission" date="2025-08" db="UniProtKB">
        <authorList>
            <consortium name="Ensembl"/>
        </authorList>
    </citation>
    <scope>IDENTIFICATION</scope>
</reference>
<dbReference type="Proteomes" id="UP000694569">
    <property type="component" value="Unplaced"/>
</dbReference>
<dbReference type="PANTHER" id="PTHR14889">
    <property type="entry name" value="RCG36411"/>
    <property type="match status" value="1"/>
</dbReference>
<dbReference type="GO" id="GO:0034121">
    <property type="term" value="P:regulation of toll-like receptor signaling pathway"/>
    <property type="evidence" value="ECO:0007669"/>
    <property type="project" value="InterPro"/>
</dbReference>
<sequence length="294" mass="33193">MLAEAFLFRIAYEEIRDEEIKQTQANYNDKRERPMRPFDSPNENECADLLESRNLSRSRGNVGKEDEYFGGSSEDLHKQHSLGMSSESMYVPKRTVSGDSQLDLYTSWSSFYASIYKNYPDMHIGGQHILNKMDSGCILDYENEAQDGPVLLSVDIATNTPPADLVSGSELLQACNIVETRERSITLPQVPISNSVLNGYIEKEIQELYKQFIEENQVVSDFPVVFSSMLMNNFNQAGALMSQEPYLARQAILNCLRSAASGASSDFDTPVLHISNMDSNLTFKYSYNTWMTCV</sequence>
<dbReference type="GeneTree" id="ENSGT00390000011425"/>
<proteinExistence type="predicted"/>
<organism evidence="1 2">
    <name type="scientific">Leptobrachium leishanense</name>
    <name type="common">Leishan spiny toad</name>
    <dbReference type="NCBI Taxonomy" id="445787"/>
    <lineage>
        <taxon>Eukaryota</taxon>
        <taxon>Metazoa</taxon>
        <taxon>Chordata</taxon>
        <taxon>Craniata</taxon>
        <taxon>Vertebrata</taxon>
        <taxon>Euteleostomi</taxon>
        <taxon>Amphibia</taxon>
        <taxon>Batrachia</taxon>
        <taxon>Anura</taxon>
        <taxon>Pelobatoidea</taxon>
        <taxon>Megophryidae</taxon>
        <taxon>Leptobrachium</taxon>
    </lineage>
</organism>
<dbReference type="Pfam" id="PF15133">
    <property type="entry name" value="TASL"/>
    <property type="match status" value="1"/>
</dbReference>
<evidence type="ECO:0000313" key="1">
    <source>
        <dbReference type="Ensembl" id="ENSLLEP00000019509.1"/>
    </source>
</evidence>
<dbReference type="OrthoDB" id="8778600at2759"/>
<dbReference type="PANTHER" id="PTHR14889:SF2">
    <property type="entry name" value="GENE 6377-RELATED"/>
    <property type="match status" value="1"/>
</dbReference>
<name>A0A8C5PF23_9ANUR</name>
<evidence type="ECO:0000313" key="2">
    <source>
        <dbReference type="Proteomes" id="UP000694569"/>
    </source>
</evidence>
<reference evidence="1" key="2">
    <citation type="submission" date="2025-09" db="UniProtKB">
        <authorList>
            <consortium name="Ensembl"/>
        </authorList>
    </citation>
    <scope>IDENTIFICATION</scope>
</reference>
<dbReference type="Ensembl" id="ENSLLET00000020282.1">
    <property type="protein sequence ID" value="ENSLLEP00000019509.1"/>
    <property type="gene ID" value="ENSLLEG00000012370.1"/>
</dbReference>
<accession>A0A8C5PF23</accession>
<dbReference type="InterPro" id="IPR027869">
    <property type="entry name" value="TASL"/>
</dbReference>
<keyword evidence="2" id="KW-1185">Reference proteome</keyword>
<protein>
    <submittedName>
        <fullName evidence="1">Uncharacterized protein</fullName>
    </submittedName>
</protein>